<evidence type="ECO:0000256" key="8">
    <source>
        <dbReference type="ARBA" id="ARBA00022842"/>
    </source>
</evidence>
<organism evidence="11 12">
    <name type="scientific">Phorcysia thermohydrogeniphila</name>
    <dbReference type="NCBI Taxonomy" id="936138"/>
    <lineage>
        <taxon>Bacteria</taxon>
        <taxon>Pseudomonadati</taxon>
        <taxon>Aquificota</taxon>
        <taxon>Aquificia</taxon>
        <taxon>Desulfurobacteriales</taxon>
        <taxon>Desulfurobacteriaceae</taxon>
        <taxon>Phorcysia</taxon>
    </lineage>
</organism>
<dbReference type="CDD" id="cd05403">
    <property type="entry name" value="NT_KNTase_like"/>
    <property type="match status" value="1"/>
</dbReference>
<keyword evidence="5" id="KW-0479">Metal-binding</keyword>
<dbReference type="PANTHER" id="PTHR33571">
    <property type="entry name" value="SSL8005 PROTEIN"/>
    <property type="match status" value="1"/>
</dbReference>
<dbReference type="GO" id="GO:0046872">
    <property type="term" value="F:metal ion binding"/>
    <property type="evidence" value="ECO:0007669"/>
    <property type="project" value="UniProtKB-KW"/>
</dbReference>
<dbReference type="PANTHER" id="PTHR33571:SF14">
    <property type="entry name" value="PROTEIN ADENYLYLTRANSFERASE MJ0435-RELATED"/>
    <property type="match status" value="1"/>
</dbReference>
<keyword evidence="2" id="KW-1277">Toxin-antitoxin system</keyword>
<comment type="caution">
    <text evidence="11">The sequence shown here is derived from an EMBL/GenBank/DDBJ whole genome shotgun (WGS) entry which is preliminary data.</text>
</comment>
<keyword evidence="7" id="KW-0067">ATP-binding</keyword>
<dbReference type="OrthoDB" id="90159at2"/>
<dbReference type="Proteomes" id="UP000295777">
    <property type="component" value="Unassembled WGS sequence"/>
</dbReference>
<evidence type="ECO:0000256" key="3">
    <source>
        <dbReference type="ARBA" id="ARBA00022679"/>
    </source>
</evidence>
<dbReference type="Gene3D" id="3.30.460.10">
    <property type="entry name" value="Beta Polymerase, domain 2"/>
    <property type="match status" value="1"/>
</dbReference>
<comment type="cofactor">
    <cofactor evidence="1">
        <name>Mg(2+)</name>
        <dbReference type="ChEBI" id="CHEBI:18420"/>
    </cofactor>
</comment>
<keyword evidence="3" id="KW-0808">Transferase</keyword>
<evidence type="ECO:0000256" key="4">
    <source>
        <dbReference type="ARBA" id="ARBA00022695"/>
    </source>
</evidence>
<dbReference type="InterPro" id="IPR052038">
    <property type="entry name" value="Type-VII_TA_antitoxin"/>
</dbReference>
<reference evidence="11 12" key="1">
    <citation type="submission" date="2019-03" db="EMBL/GenBank/DDBJ databases">
        <title>Genomic Encyclopedia of Archaeal and Bacterial Type Strains, Phase II (KMG-II): from individual species to whole genera.</title>
        <authorList>
            <person name="Goeker M."/>
        </authorList>
    </citation>
    <scope>NUCLEOTIDE SEQUENCE [LARGE SCALE GENOMIC DNA]</scope>
    <source>
        <strain evidence="11 12">DSM 24425</strain>
    </source>
</reference>
<evidence type="ECO:0000256" key="6">
    <source>
        <dbReference type="ARBA" id="ARBA00022741"/>
    </source>
</evidence>
<comment type="similarity">
    <text evidence="9">Belongs to the MntA antitoxin family.</text>
</comment>
<evidence type="ECO:0000313" key="11">
    <source>
        <dbReference type="EMBL" id="TCK02516.1"/>
    </source>
</evidence>
<evidence type="ECO:0000313" key="12">
    <source>
        <dbReference type="Proteomes" id="UP000295777"/>
    </source>
</evidence>
<name>A0A4V2PCT2_9BACT</name>
<evidence type="ECO:0000256" key="5">
    <source>
        <dbReference type="ARBA" id="ARBA00022723"/>
    </source>
</evidence>
<proteinExistence type="inferred from homology"/>
<evidence type="ECO:0000256" key="7">
    <source>
        <dbReference type="ARBA" id="ARBA00022840"/>
    </source>
</evidence>
<dbReference type="InterPro" id="IPR002934">
    <property type="entry name" value="Polymerase_NTP_transf_dom"/>
</dbReference>
<keyword evidence="12" id="KW-1185">Reference proteome</keyword>
<feature type="domain" description="Polymerase nucleotidyl transferase" evidence="10">
    <location>
        <begin position="12"/>
        <end position="88"/>
    </location>
</feature>
<keyword evidence="6" id="KW-0547">Nucleotide-binding</keyword>
<dbReference type="EMBL" id="SMFV01000007">
    <property type="protein sequence ID" value="TCK02516.1"/>
    <property type="molecule type" value="Genomic_DNA"/>
</dbReference>
<dbReference type="RefSeq" id="WP_132527735.1">
    <property type="nucleotide sequence ID" value="NZ_SMFV01000007.1"/>
</dbReference>
<protein>
    <recommendedName>
        <fullName evidence="10">Polymerase nucleotidyl transferase domain-containing protein</fullName>
    </recommendedName>
</protein>
<keyword evidence="4" id="KW-0548">Nucleotidyltransferase</keyword>
<dbReference type="Pfam" id="PF01909">
    <property type="entry name" value="NTP_transf_2"/>
    <property type="match status" value="1"/>
</dbReference>
<keyword evidence="8" id="KW-0460">Magnesium</keyword>
<accession>A0A4V2PCT2</accession>
<sequence>MKTLQSIIQILQKHEEKLKGKYKIKTLKIFGSYAVGKQTESSDLDVIVTFKEAPTLLEFLSLKEYIENLVKLKVDLVTENAISPYIRPHLKEVEVLNFEK</sequence>
<evidence type="ECO:0000259" key="10">
    <source>
        <dbReference type="Pfam" id="PF01909"/>
    </source>
</evidence>
<evidence type="ECO:0000256" key="9">
    <source>
        <dbReference type="ARBA" id="ARBA00038276"/>
    </source>
</evidence>
<gene>
    <name evidence="11" type="ORF">CLV27_1693</name>
</gene>
<dbReference type="GO" id="GO:0016779">
    <property type="term" value="F:nucleotidyltransferase activity"/>
    <property type="evidence" value="ECO:0007669"/>
    <property type="project" value="UniProtKB-KW"/>
</dbReference>
<dbReference type="InterPro" id="IPR043519">
    <property type="entry name" value="NT_sf"/>
</dbReference>
<evidence type="ECO:0000256" key="2">
    <source>
        <dbReference type="ARBA" id="ARBA00022649"/>
    </source>
</evidence>
<dbReference type="SUPFAM" id="SSF81301">
    <property type="entry name" value="Nucleotidyltransferase"/>
    <property type="match status" value="1"/>
</dbReference>
<dbReference type="GO" id="GO:0005524">
    <property type="term" value="F:ATP binding"/>
    <property type="evidence" value="ECO:0007669"/>
    <property type="project" value="UniProtKB-KW"/>
</dbReference>
<dbReference type="AlphaFoldDB" id="A0A4V2PCT2"/>
<evidence type="ECO:0000256" key="1">
    <source>
        <dbReference type="ARBA" id="ARBA00001946"/>
    </source>
</evidence>